<keyword evidence="9" id="KW-1185">Reference proteome</keyword>
<evidence type="ECO:0000256" key="3">
    <source>
        <dbReference type="ARBA" id="ARBA00022801"/>
    </source>
</evidence>
<dbReference type="Pfam" id="PF14464">
    <property type="entry name" value="Prok-JAB"/>
    <property type="match status" value="1"/>
</dbReference>
<dbReference type="EMBL" id="CP136337">
    <property type="protein sequence ID" value="WOB11251.1"/>
    <property type="molecule type" value="Genomic_DNA"/>
</dbReference>
<organism evidence="8 9">
    <name type="scientific">Piscinibacter gummiphilus</name>
    <dbReference type="NCBI Taxonomy" id="946333"/>
    <lineage>
        <taxon>Bacteria</taxon>
        <taxon>Pseudomonadati</taxon>
        <taxon>Pseudomonadota</taxon>
        <taxon>Betaproteobacteria</taxon>
        <taxon>Burkholderiales</taxon>
        <taxon>Sphaerotilaceae</taxon>
        <taxon>Piscinibacter</taxon>
    </lineage>
</organism>
<evidence type="ECO:0000313" key="8">
    <source>
        <dbReference type="EMBL" id="WOB11251.1"/>
    </source>
</evidence>
<keyword evidence="2" id="KW-0479">Metal-binding</keyword>
<proteinExistence type="predicted"/>
<keyword evidence="1" id="KW-0645">Protease</keyword>
<reference evidence="8 9" key="1">
    <citation type="submission" date="2023-10" db="EMBL/GenBank/DDBJ databases">
        <title>Bacteria for the degradation of biodegradable plastic PBAT(Polybutylene adipate terephthalate).</title>
        <authorList>
            <person name="Weon H.-Y."/>
            <person name="Yeon J."/>
        </authorList>
    </citation>
    <scope>NUCLEOTIDE SEQUENCE [LARGE SCALE GENOMIC DNA]</scope>
    <source>
        <strain evidence="8 9">SBD 7-3</strain>
        <plasmid evidence="8 9">unnamed1</plasmid>
    </source>
</reference>
<evidence type="ECO:0000313" key="9">
    <source>
        <dbReference type="Proteomes" id="UP001303946"/>
    </source>
</evidence>
<evidence type="ECO:0000259" key="6">
    <source>
        <dbReference type="Pfam" id="PF09436"/>
    </source>
</evidence>
<keyword evidence="5" id="KW-0482">Metalloprotease</keyword>
<dbReference type="NCBIfam" id="TIGR03735">
    <property type="entry name" value="PRTRC_A"/>
    <property type="match status" value="1"/>
</dbReference>
<dbReference type="InterPro" id="IPR028090">
    <property type="entry name" value="JAB_dom_prok"/>
</dbReference>
<keyword evidence="8" id="KW-0614">Plasmid</keyword>
<evidence type="ECO:0000256" key="4">
    <source>
        <dbReference type="ARBA" id="ARBA00022833"/>
    </source>
</evidence>
<feature type="domain" description="DUF2016" evidence="6">
    <location>
        <begin position="4"/>
        <end position="77"/>
    </location>
</feature>
<evidence type="ECO:0000256" key="5">
    <source>
        <dbReference type="ARBA" id="ARBA00023049"/>
    </source>
</evidence>
<dbReference type="RefSeq" id="WP_316704458.1">
    <property type="nucleotide sequence ID" value="NZ_CP136337.1"/>
</dbReference>
<dbReference type="InterPro" id="IPR022499">
    <property type="entry name" value="PRTRC_protein-A"/>
</dbReference>
<accession>A0ABZ0D238</accession>
<gene>
    <name evidence="8" type="ORF">RXV79_26835</name>
</gene>
<evidence type="ECO:0000259" key="7">
    <source>
        <dbReference type="Pfam" id="PF14464"/>
    </source>
</evidence>
<protein>
    <submittedName>
        <fullName evidence="8">PRTRC system protein A</fullName>
    </submittedName>
</protein>
<name>A0ABZ0D238_9BURK</name>
<evidence type="ECO:0000256" key="1">
    <source>
        <dbReference type="ARBA" id="ARBA00022670"/>
    </source>
</evidence>
<sequence>MTLDPRDAALRMTCPVDSVPRFGPLEAMTNPGQRVLLAHNGVFLEVQRTWLNAVVRLSDLPHRPPLPFGEVTERVRFAFGVIPIPLLEDFIRAGKDALPNEAAGALVYSTSTKKLRLVLHEAIRTSPSRINYRMPEIAADEEIAVDLHTHGAGRAFWSDLDDLDDQCVKVCGVFGRLRGNTPDAAFRLVVNGHFKPLAHPWERVKERASEALDSEERWPTLNSIGFARIEHSGTFDLP</sequence>
<dbReference type="InterPro" id="IPR018560">
    <property type="entry name" value="DUF2016"/>
</dbReference>
<feature type="domain" description="JAB" evidence="7">
    <location>
        <begin position="85"/>
        <end position="177"/>
    </location>
</feature>
<dbReference type="Pfam" id="PF09436">
    <property type="entry name" value="DUF2016"/>
    <property type="match status" value="1"/>
</dbReference>
<keyword evidence="3" id="KW-0378">Hydrolase</keyword>
<geneLocation type="plasmid" evidence="8 9">
    <name>unnamed1</name>
</geneLocation>
<keyword evidence="4" id="KW-0862">Zinc</keyword>
<evidence type="ECO:0000256" key="2">
    <source>
        <dbReference type="ARBA" id="ARBA00022723"/>
    </source>
</evidence>
<dbReference type="Proteomes" id="UP001303946">
    <property type="component" value="Plasmid unnamed1"/>
</dbReference>